<evidence type="ECO:0000313" key="4">
    <source>
        <dbReference type="EMBL" id="KAK3009081.1"/>
    </source>
</evidence>
<gene>
    <name evidence="4" type="ORF">RJ639_013638</name>
</gene>
<dbReference type="PANTHER" id="PTHR31304:SF73">
    <property type="entry name" value="OS01G0511000 PROTEIN"/>
    <property type="match status" value="1"/>
</dbReference>
<sequence>MRMSCNGCRVLRKGCSEDCTLRPCLQWIRTPESQAHATVFLAKFYGRAGLFNLINAGPPHLRPEIFRSLLYEACGRIINPIDGSVGLMWSGNWNQCQSAVDSVLMGTQITQIPCDQAVAVAATAEHLITPFMGCDIRHLSKDSDALHRVRTRNRFKRSGGRDKVKAEPDSEFPAEPAQFSIIGWSCDDLAELSRARSHDSSSVQTVEASLLNHPEPERAKSESRVEESEIALELTLGLNPVQGAYLSKATYSRPFRSPAAMNGGGVGSDMRRQRSKSAERLKAEKRAVRSGEAYECTWRACGGQLLFMHPPMEVGVCKVGGTALGFGDIDSGQFAMYAVTIAWCVT</sequence>
<dbReference type="PROSITE" id="PS50891">
    <property type="entry name" value="LOB"/>
    <property type="match status" value="1"/>
</dbReference>
<dbReference type="InterPro" id="IPR004883">
    <property type="entry name" value="LOB"/>
</dbReference>
<dbReference type="AlphaFoldDB" id="A0AA88VHK4"/>
<dbReference type="EMBL" id="JAVXUP010001681">
    <property type="protein sequence ID" value="KAK3009081.1"/>
    <property type="molecule type" value="Genomic_DNA"/>
</dbReference>
<dbReference type="GO" id="GO:0010468">
    <property type="term" value="P:regulation of gene expression"/>
    <property type="evidence" value="ECO:0007669"/>
    <property type="project" value="TreeGrafter"/>
</dbReference>
<comment type="similarity">
    <text evidence="1">Belongs to the LOB domain-containing protein family.</text>
</comment>
<feature type="compositionally biased region" description="Basic and acidic residues" evidence="2">
    <location>
        <begin position="214"/>
        <end position="224"/>
    </location>
</feature>
<protein>
    <recommendedName>
        <fullName evidence="3">LOB domain-containing protein</fullName>
    </recommendedName>
</protein>
<dbReference type="PANTHER" id="PTHR31304">
    <property type="entry name" value="LOB DOMAIN-CONTAINING PROTEIN 38"/>
    <property type="match status" value="1"/>
</dbReference>
<feature type="compositionally biased region" description="Basic and acidic residues" evidence="2">
    <location>
        <begin position="269"/>
        <end position="284"/>
    </location>
</feature>
<feature type="domain" description="LOB" evidence="3">
    <location>
        <begin position="3"/>
        <end position="109"/>
    </location>
</feature>
<organism evidence="4 5">
    <name type="scientific">Escallonia herrerae</name>
    <dbReference type="NCBI Taxonomy" id="1293975"/>
    <lineage>
        <taxon>Eukaryota</taxon>
        <taxon>Viridiplantae</taxon>
        <taxon>Streptophyta</taxon>
        <taxon>Embryophyta</taxon>
        <taxon>Tracheophyta</taxon>
        <taxon>Spermatophyta</taxon>
        <taxon>Magnoliopsida</taxon>
        <taxon>eudicotyledons</taxon>
        <taxon>Gunneridae</taxon>
        <taxon>Pentapetalae</taxon>
        <taxon>asterids</taxon>
        <taxon>campanulids</taxon>
        <taxon>Escalloniales</taxon>
        <taxon>Escalloniaceae</taxon>
        <taxon>Escallonia</taxon>
    </lineage>
</organism>
<accession>A0AA88VHK4</accession>
<reference evidence="4" key="1">
    <citation type="submission" date="2022-12" db="EMBL/GenBank/DDBJ databases">
        <title>Draft genome assemblies for two species of Escallonia (Escalloniales).</title>
        <authorList>
            <person name="Chanderbali A."/>
            <person name="Dervinis C."/>
            <person name="Anghel I."/>
            <person name="Soltis D."/>
            <person name="Soltis P."/>
            <person name="Zapata F."/>
        </authorList>
    </citation>
    <scope>NUCLEOTIDE SEQUENCE</scope>
    <source>
        <strain evidence="4">UCBG64.0493</strain>
        <tissue evidence="4">Leaf</tissue>
    </source>
</reference>
<feature type="region of interest" description="Disordered" evidence="2">
    <location>
        <begin position="197"/>
        <end position="224"/>
    </location>
</feature>
<dbReference type="Pfam" id="PF03195">
    <property type="entry name" value="LOB"/>
    <property type="match status" value="1"/>
</dbReference>
<evidence type="ECO:0000256" key="2">
    <source>
        <dbReference type="SAM" id="MobiDB-lite"/>
    </source>
</evidence>
<name>A0AA88VHK4_9ASTE</name>
<keyword evidence="5" id="KW-1185">Reference proteome</keyword>
<evidence type="ECO:0000259" key="3">
    <source>
        <dbReference type="PROSITE" id="PS50891"/>
    </source>
</evidence>
<dbReference type="Proteomes" id="UP001188597">
    <property type="component" value="Unassembled WGS sequence"/>
</dbReference>
<comment type="caution">
    <text evidence="4">The sequence shown here is derived from an EMBL/GenBank/DDBJ whole genome shotgun (WGS) entry which is preliminary data.</text>
</comment>
<evidence type="ECO:0000313" key="5">
    <source>
        <dbReference type="Proteomes" id="UP001188597"/>
    </source>
</evidence>
<evidence type="ECO:0000256" key="1">
    <source>
        <dbReference type="ARBA" id="ARBA00005474"/>
    </source>
</evidence>
<feature type="region of interest" description="Disordered" evidence="2">
    <location>
        <begin position="260"/>
        <end position="284"/>
    </location>
</feature>
<proteinExistence type="inferred from homology"/>